<proteinExistence type="predicted"/>
<accession>A0ABP0DMM4</accession>
<name>A0ABP0DMM4_9PEZI</name>
<organism evidence="3 4">
    <name type="scientific">Sporothrix epigloea</name>
    <dbReference type="NCBI Taxonomy" id="1892477"/>
    <lineage>
        <taxon>Eukaryota</taxon>
        <taxon>Fungi</taxon>
        <taxon>Dikarya</taxon>
        <taxon>Ascomycota</taxon>
        <taxon>Pezizomycotina</taxon>
        <taxon>Sordariomycetes</taxon>
        <taxon>Sordariomycetidae</taxon>
        <taxon>Ophiostomatales</taxon>
        <taxon>Ophiostomataceae</taxon>
        <taxon>Sporothrix</taxon>
    </lineage>
</organism>
<gene>
    <name evidence="3" type="ORF">SEPCBS119000_003619</name>
</gene>
<dbReference type="Proteomes" id="UP001642502">
    <property type="component" value="Unassembled WGS sequence"/>
</dbReference>
<comment type="caution">
    <text evidence="3">The sequence shown here is derived from an EMBL/GenBank/DDBJ whole genome shotgun (WGS) entry which is preliminary data.</text>
</comment>
<dbReference type="Pfam" id="PF13391">
    <property type="entry name" value="HNH_2"/>
    <property type="match status" value="1"/>
</dbReference>
<dbReference type="InterPro" id="IPR003615">
    <property type="entry name" value="HNH_nuc"/>
</dbReference>
<protein>
    <recommendedName>
        <fullName evidence="2">HNH nuclease domain-containing protein</fullName>
    </recommendedName>
</protein>
<feature type="compositionally biased region" description="Basic and acidic residues" evidence="1">
    <location>
        <begin position="76"/>
        <end position="92"/>
    </location>
</feature>
<feature type="region of interest" description="Disordered" evidence="1">
    <location>
        <begin position="51"/>
        <end position="130"/>
    </location>
</feature>
<evidence type="ECO:0000259" key="2">
    <source>
        <dbReference type="Pfam" id="PF13391"/>
    </source>
</evidence>
<sequence>MSSPSTEELEEQFLEMCKRDKELAVALMTLAKSKPRAVEVMAADLDHELLGKSTKLLETPSPMTAPKSATEKHKRRDSEAQQERLSPPEKRALLSHAEGQPGLGADQSPSQRDLHDPPSLPGHAGSHRGYPAIHHKTAVERTVARDGNACVLTTTEDPQAVYIVPHSASPATNRAKYIARLASLWGDEKADAWSRVSSSPIVTESPQNLLCLTRQHVSYWQKCRLALRPIRTLDPCTIKVQLHWLRRAGTTPDAPSTESLHDLSLLCGGGKDGNDIDFHSWGEQPLAHRKSGLPLRTGQIFTIRAQDPEDLPSYDLLDMRWNLQRIAVMSGAIDPEGGMRE</sequence>
<dbReference type="EMBL" id="CAWUON010000049">
    <property type="protein sequence ID" value="CAK7269539.1"/>
    <property type="molecule type" value="Genomic_DNA"/>
</dbReference>
<reference evidence="3 4" key="1">
    <citation type="submission" date="2024-01" db="EMBL/GenBank/DDBJ databases">
        <authorList>
            <person name="Allen C."/>
            <person name="Tagirdzhanova G."/>
        </authorList>
    </citation>
    <scope>NUCLEOTIDE SEQUENCE [LARGE SCALE GENOMIC DNA]</scope>
    <source>
        <strain evidence="3 4">CBS 119000</strain>
    </source>
</reference>
<keyword evidence="4" id="KW-1185">Reference proteome</keyword>
<evidence type="ECO:0000256" key="1">
    <source>
        <dbReference type="SAM" id="MobiDB-lite"/>
    </source>
</evidence>
<evidence type="ECO:0000313" key="4">
    <source>
        <dbReference type="Proteomes" id="UP001642502"/>
    </source>
</evidence>
<evidence type="ECO:0000313" key="3">
    <source>
        <dbReference type="EMBL" id="CAK7269539.1"/>
    </source>
</evidence>
<feature type="domain" description="HNH nuclease" evidence="2">
    <location>
        <begin position="150"/>
        <end position="227"/>
    </location>
</feature>